<organism evidence="11 12">
    <name type="scientific">Trametes pubescens</name>
    <name type="common">White-rot fungus</name>
    <dbReference type="NCBI Taxonomy" id="154538"/>
    <lineage>
        <taxon>Eukaryota</taxon>
        <taxon>Fungi</taxon>
        <taxon>Dikarya</taxon>
        <taxon>Basidiomycota</taxon>
        <taxon>Agaricomycotina</taxon>
        <taxon>Agaricomycetes</taxon>
        <taxon>Polyporales</taxon>
        <taxon>Polyporaceae</taxon>
        <taxon>Trametes</taxon>
    </lineage>
</organism>
<feature type="domain" description="Protein kinase" evidence="10">
    <location>
        <begin position="22"/>
        <end position="299"/>
    </location>
</feature>
<evidence type="ECO:0000313" key="12">
    <source>
        <dbReference type="Proteomes" id="UP000184267"/>
    </source>
</evidence>
<dbReference type="STRING" id="154538.A0A1M2V2D1"/>
<feature type="compositionally biased region" description="Low complexity" evidence="9">
    <location>
        <begin position="371"/>
        <end position="386"/>
    </location>
</feature>
<dbReference type="InterPro" id="IPR011009">
    <property type="entry name" value="Kinase-like_dom_sf"/>
</dbReference>
<dbReference type="Pfam" id="PF00069">
    <property type="entry name" value="Pkinase"/>
    <property type="match status" value="1"/>
</dbReference>
<gene>
    <name evidence="11" type="ORF">TRAPUB_7796</name>
</gene>
<dbReference type="PANTHER" id="PTHR24343:SF541">
    <property type="entry name" value="SERINE_THREONINE-PROTEIN KINASE SKS1-RELATED"/>
    <property type="match status" value="1"/>
</dbReference>
<name>A0A1M2V2D1_TRAPU</name>
<evidence type="ECO:0000256" key="1">
    <source>
        <dbReference type="ARBA" id="ARBA00012513"/>
    </source>
</evidence>
<dbReference type="InterPro" id="IPR008271">
    <property type="entry name" value="Ser/Thr_kinase_AS"/>
</dbReference>
<dbReference type="GO" id="GO:0005737">
    <property type="term" value="C:cytoplasm"/>
    <property type="evidence" value="ECO:0007669"/>
    <property type="project" value="TreeGrafter"/>
</dbReference>
<comment type="catalytic activity">
    <reaction evidence="7">
        <text>L-threonyl-[protein] + ATP = O-phospho-L-threonyl-[protein] + ADP + H(+)</text>
        <dbReference type="Rhea" id="RHEA:46608"/>
        <dbReference type="Rhea" id="RHEA-COMP:11060"/>
        <dbReference type="Rhea" id="RHEA-COMP:11605"/>
        <dbReference type="ChEBI" id="CHEBI:15378"/>
        <dbReference type="ChEBI" id="CHEBI:30013"/>
        <dbReference type="ChEBI" id="CHEBI:30616"/>
        <dbReference type="ChEBI" id="CHEBI:61977"/>
        <dbReference type="ChEBI" id="CHEBI:456216"/>
        <dbReference type="EC" id="2.7.11.1"/>
    </reaction>
</comment>
<dbReference type="GO" id="GO:0005634">
    <property type="term" value="C:nucleus"/>
    <property type="evidence" value="ECO:0007669"/>
    <property type="project" value="TreeGrafter"/>
</dbReference>
<keyword evidence="5" id="KW-0418">Kinase</keyword>
<dbReference type="OMA" id="CIGEDYD"/>
<sequence length="448" mass="49153">MSNDAAPWIPEFLGKTIDDGRLLLTEVLGEGAYGVVFRGVTIQKAGDASSSSGDFIPKEFAVKIMEKADPKSRRWRYQQREVAAHLVVEDHPNIVSIHGAYECDYFIYIVLDFCAGGDLFNPMIERLIYARNDALLKRVFVQVLDAVQYCHEHGIYHRDLKPDNILTNAEGTDIKLADFGLSTTAKVSDTFGCGSSNYMSPECIGEDYDFHPFSPEAADVWSLGIILCNLVAGRNPWDHATTKDKNYLKFLSQPGHLRSMLPISVEAEEILYQIFTSDPATRITIPELRERILAADTFFMSEEDIKRGGKYIQIAAASYCPRAAAAAKLVQTQSVVPDKEALQLIYEENLKASRTLSSSKAAQFVICTSSDISDDSSSSSSSGSDSCVDGRKLTSTPATSTEKPMQLAEIPVHKGNKRMGGAMASEVRKGRSLPISSNNAPLVVTIAL</sequence>
<dbReference type="SMART" id="SM00220">
    <property type="entry name" value="S_TKc"/>
    <property type="match status" value="1"/>
</dbReference>
<evidence type="ECO:0000256" key="3">
    <source>
        <dbReference type="ARBA" id="ARBA00022679"/>
    </source>
</evidence>
<feature type="compositionally biased region" description="Polar residues" evidence="9">
    <location>
        <begin position="393"/>
        <end position="403"/>
    </location>
</feature>
<evidence type="ECO:0000313" key="11">
    <source>
        <dbReference type="EMBL" id="OJT01740.1"/>
    </source>
</evidence>
<comment type="caution">
    <text evidence="11">The sequence shown here is derived from an EMBL/GenBank/DDBJ whole genome shotgun (WGS) entry which is preliminary data.</text>
</comment>
<evidence type="ECO:0000256" key="5">
    <source>
        <dbReference type="ARBA" id="ARBA00022777"/>
    </source>
</evidence>
<evidence type="ECO:0000256" key="6">
    <source>
        <dbReference type="ARBA" id="ARBA00022840"/>
    </source>
</evidence>
<comment type="catalytic activity">
    <reaction evidence="8">
        <text>L-seryl-[protein] + ATP = O-phospho-L-seryl-[protein] + ADP + H(+)</text>
        <dbReference type="Rhea" id="RHEA:17989"/>
        <dbReference type="Rhea" id="RHEA-COMP:9863"/>
        <dbReference type="Rhea" id="RHEA-COMP:11604"/>
        <dbReference type="ChEBI" id="CHEBI:15378"/>
        <dbReference type="ChEBI" id="CHEBI:29999"/>
        <dbReference type="ChEBI" id="CHEBI:30616"/>
        <dbReference type="ChEBI" id="CHEBI:83421"/>
        <dbReference type="ChEBI" id="CHEBI:456216"/>
        <dbReference type="EC" id="2.7.11.1"/>
    </reaction>
</comment>
<dbReference type="EC" id="2.7.11.1" evidence="1"/>
<keyword evidence="4" id="KW-0547">Nucleotide-binding</keyword>
<dbReference type="EMBL" id="MNAD01001723">
    <property type="protein sequence ID" value="OJT01740.1"/>
    <property type="molecule type" value="Genomic_DNA"/>
</dbReference>
<dbReference type="PANTHER" id="PTHR24343">
    <property type="entry name" value="SERINE/THREONINE KINASE"/>
    <property type="match status" value="1"/>
</dbReference>
<evidence type="ECO:0000256" key="7">
    <source>
        <dbReference type="ARBA" id="ARBA00047899"/>
    </source>
</evidence>
<keyword evidence="3" id="KW-0808">Transferase</keyword>
<dbReference type="GO" id="GO:0005524">
    <property type="term" value="F:ATP binding"/>
    <property type="evidence" value="ECO:0007669"/>
    <property type="project" value="UniProtKB-KW"/>
</dbReference>
<dbReference type="PROSITE" id="PS00108">
    <property type="entry name" value="PROTEIN_KINASE_ST"/>
    <property type="match status" value="1"/>
</dbReference>
<dbReference type="Proteomes" id="UP000184267">
    <property type="component" value="Unassembled WGS sequence"/>
</dbReference>
<evidence type="ECO:0000256" key="9">
    <source>
        <dbReference type="SAM" id="MobiDB-lite"/>
    </source>
</evidence>
<keyword evidence="6" id="KW-0067">ATP-binding</keyword>
<dbReference type="SUPFAM" id="SSF56112">
    <property type="entry name" value="Protein kinase-like (PK-like)"/>
    <property type="match status" value="1"/>
</dbReference>
<keyword evidence="2" id="KW-0723">Serine/threonine-protein kinase</keyword>
<dbReference type="OrthoDB" id="541276at2759"/>
<dbReference type="PROSITE" id="PS50011">
    <property type="entry name" value="PROTEIN_KINASE_DOM"/>
    <property type="match status" value="1"/>
</dbReference>
<evidence type="ECO:0000256" key="2">
    <source>
        <dbReference type="ARBA" id="ARBA00022527"/>
    </source>
</evidence>
<dbReference type="InterPro" id="IPR000719">
    <property type="entry name" value="Prot_kinase_dom"/>
</dbReference>
<dbReference type="AlphaFoldDB" id="A0A1M2V2D1"/>
<proteinExistence type="predicted"/>
<feature type="region of interest" description="Disordered" evidence="9">
    <location>
        <begin position="371"/>
        <end position="410"/>
    </location>
</feature>
<evidence type="ECO:0000256" key="4">
    <source>
        <dbReference type="ARBA" id="ARBA00022741"/>
    </source>
</evidence>
<dbReference type="GO" id="GO:0004674">
    <property type="term" value="F:protein serine/threonine kinase activity"/>
    <property type="evidence" value="ECO:0007669"/>
    <property type="project" value="UniProtKB-KW"/>
</dbReference>
<reference evidence="11 12" key="1">
    <citation type="submission" date="2016-10" db="EMBL/GenBank/DDBJ databases">
        <title>Genome sequence of the basidiomycete white-rot fungus Trametes pubescens.</title>
        <authorList>
            <person name="Makela M.R."/>
            <person name="Granchi Z."/>
            <person name="Peng M."/>
            <person name="De Vries R.P."/>
            <person name="Grigoriev I."/>
            <person name="Riley R."/>
            <person name="Hilden K."/>
        </authorList>
    </citation>
    <scope>NUCLEOTIDE SEQUENCE [LARGE SCALE GENOMIC DNA]</scope>
    <source>
        <strain evidence="11 12">FBCC735</strain>
    </source>
</reference>
<accession>A0A1M2V2D1</accession>
<dbReference type="Gene3D" id="1.10.510.10">
    <property type="entry name" value="Transferase(Phosphotransferase) domain 1"/>
    <property type="match status" value="1"/>
</dbReference>
<evidence type="ECO:0000256" key="8">
    <source>
        <dbReference type="ARBA" id="ARBA00048679"/>
    </source>
</evidence>
<evidence type="ECO:0000259" key="10">
    <source>
        <dbReference type="PROSITE" id="PS50011"/>
    </source>
</evidence>
<protein>
    <recommendedName>
        <fullName evidence="1">non-specific serine/threonine protein kinase</fullName>
        <ecNumber evidence="1">2.7.11.1</ecNumber>
    </recommendedName>
</protein>
<keyword evidence="12" id="KW-1185">Reference proteome</keyword>